<comment type="subcellular location">
    <subcellularLocation>
        <location evidence="2">Cell inner membrane</location>
        <topology evidence="2">Multi-pass membrane protein</topology>
    </subcellularLocation>
</comment>
<evidence type="ECO:0000256" key="9">
    <source>
        <dbReference type="ARBA" id="ARBA00022989"/>
    </source>
</evidence>
<protein>
    <recommendedName>
        <fullName evidence="3">proton-translocating NAD(P)(+) transhydrogenase</fullName>
        <ecNumber evidence="3">7.1.1.1</ecNumber>
    </recommendedName>
</protein>
<evidence type="ECO:0000256" key="11">
    <source>
        <dbReference type="ARBA" id="ARBA00023136"/>
    </source>
</evidence>
<feature type="transmembrane region" description="Helical" evidence="13">
    <location>
        <begin position="124"/>
        <end position="149"/>
    </location>
</feature>
<evidence type="ECO:0000256" key="6">
    <source>
        <dbReference type="ARBA" id="ARBA00022692"/>
    </source>
</evidence>
<keyword evidence="11 13" id="KW-0472">Membrane</keyword>
<evidence type="ECO:0000256" key="7">
    <source>
        <dbReference type="ARBA" id="ARBA00022857"/>
    </source>
</evidence>
<keyword evidence="4" id="KW-1003">Cell membrane</keyword>
<feature type="domain" description="NAD(P) transhydrogenase alpha subunit C-terminal" evidence="14">
    <location>
        <begin position="70"/>
        <end position="158"/>
    </location>
</feature>
<evidence type="ECO:0000256" key="1">
    <source>
        <dbReference type="ARBA" id="ARBA00003943"/>
    </source>
</evidence>
<evidence type="ECO:0000256" key="5">
    <source>
        <dbReference type="ARBA" id="ARBA00022519"/>
    </source>
</evidence>
<evidence type="ECO:0000256" key="3">
    <source>
        <dbReference type="ARBA" id="ARBA00012943"/>
    </source>
</evidence>
<organism evidence="15 16">
    <name type="scientific">Roseibium algae</name>
    <dbReference type="NCBI Taxonomy" id="3123038"/>
    <lineage>
        <taxon>Bacteria</taxon>
        <taxon>Pseudomonadati</taxon>
        <taxon>Pseudomonadota</taxon>
        <taxon>Alphaproteobacteria</taxon>
        <taxon>Hyphomicrobiales</taxon>
        <taxon>Stappiaceae</taxon>
        <taxon>Roseibium</taxon>
    </lineage>
</organism>
<name>A0ABU8TGM3_9HYPH</name>
<keyword evidence="16" id="KW-1185">Reference proteome</keyword>
<dbReference type="PANTHER" id="PTHR10160:SF19">
    <property type="entry name" value="PROTON-TRANSLOCATING NAD(P)(+) TRANSHYDROGENASE"/>
    <property type="match status" value="1"/>
</dbReference>
<dbReference type="Proteomes" id="UP001385499">
    <property type="component" value="Unassembled WGS sequence"/>
</dbReference>
<keyword evidence="5" id="KW-0997">Cell inner membrane</keyword>
<gene>
    <name evidence="15" type="ORF">V6575_03200</name>
</gene>
<accession>A0ABU8TGM3</accession>
<evidence type="ECO:0000256" key="12">
    <source>
        <dbReference type="ARBA" id="ARBA00048202"/>
    </source>
</evidence>
<dbReference type="EMBL" id="JBAKIA010000001">
    <property type="protein sequence ID" value="MEJ8473082.1"/>
    <property type="molecule type" value="Genomic_DNA"/>
</dbReference>
<reference evidence="15 16" key="1">
    <citation type="submission" date="2024-02" db="EMBL/GenBank/DDBJ databases">
        <title>Roseibium algae sp. nov., isolated from marine alga (Grateloupia sp.), showing potential in myo-inositol conversion.</title>
        <authorList>
            <person name="Wang Y."/>
        </authorList>
    </citation>
    <scope>NUCLEOTIDE SEQUENCE [LARGE SCALE GENOMIC DNA]</scope>
    <source>
        <strain evidence="15 16">H3510</strain>
    </source>
</reference>
<keyword evidence="10" id="KW-0520">NAD</keyword>
<dbReference type="Pfam" id="PF12769">
    <property type="entry name" value="PNTB_4TM"/>
    <property type="match status" value="1"/>
</dbReference>
<evidence type="ECO:0000256" key="8">
    <source>
        <dbReference type="ARBA" id="ARBA00022967"/>
    </source>
</evidence>
<evidence type="ECO:0000256" key="13">
    <source>
        <dbReference type="SAM" id="Phobius"/>
    </source>
</evidence>
<comment type="caution">
    <text evidence="15">The sequence shown here is derived from an EMBL/GenBank/DDBJ whole genome shotgun (WGS) entry which is preliminary data.</text>
</comment>
<dbReference type="InterPro" id="IPR024605">
    <property type="entry name" value="NADP_transhyd_a_C"/>
</dbReference>
<sequence length="161" mass="16515">MSELSQGEALERANAAAQAAKDAAANAQDAATAAQSYADQIASSVSAAGDAAMQVAHSTGGAIEPFVFLFSVFVMAIFVGYYVVWSVTPALHTPLMAVTNAISSVIVVGALLAVGVDLTAGEGAIMACIFGFLALVLASVNIFGGFMVTSRMLAMYKKKQR</sequence>
<evidence type="ECO:0000256" key="4">
    <source>
        <dbReference type="ARBA" id="ARBA00022475"/>
    </source>
</evidence>
<dbReference type="EC" id="7.1.1.1" evidence="3"/>
<evidence type="ECO:0000256" key="10">
    <source>
        <dbReference type="ARBA" id="ARBA00023027"/>
    </source>
</evidence>
<proteinExistence type="predicted"/>
<keyword evidence="6 13" id="KW-0812">Transmembrane</keyword>
<dbReference type="PANTHER" id="PTHR10160">
    <property type="entry name" value="NAD(P) TRANSHYDROGENASE"/>
    <property type="match status" value="1"/>
</dbReference>
<feature type="transmembrane region" description="Helical" evidence="13">
    <location>
        <begin position="97"/>
        <end position="118"/>
    </location>
</feature>
<comment type="catalytic activity">
    <reaction evidence="12">
        <text>NAD(+) + NADPH + H(+)(in) = NADH + NADP(+) + H(+)(out)</text>
        <dbReference type="Rhea" id="RHEA:47992"/>
        <dbReference type="ChEBI" id="CHEBI:15378"/>
        <dbReference type="ChEBI" id="CHEBI:57540"/>
        <dbReference type="ChEBI" id="CHEBI:57783"/>
        <dbReference type="ChEBI" id="CHEBI:57945"/>
        <dbReference type="ChEBI" id="CHEBI:58349"/>
        <dbReference type="EC" id="7.1.1.1"/>
    </reaction>
</comment>
<evidence type="ECO:0000313" key="16">
    <source>
        <dbReference type="Proteomes" id="UP001385499"/>
    </source>
</evidence>
<keyword evidence="9 13" id="KW-1133">Transmembrane helix</keyword>
<evidence type="ECO:0000259" key="14">
    <source>
        <dbReference type="Pfam" id="PF12769"/>
    </source>
</evidence>
<comment type="function">
    <text evidence="1">The transhydrogenation between NADH and NADP is coupled to respiration and ATP hydrolysis and functions as a proton pump across the membrane.</text>
</comment>
<evidence type="ECO:0000313" key="15">
    <source>
        <dbReference type="EMBL" id="MEJ8473082.1"/>
    </source>
</evidence>
<feature type="transmembrane region" description="Helical" evidence="13">
    <location>
        <begin position="66"/>
        <end position="85"/>
    </location>
</feature>
<keyword evidence="8" id="KW-1278">Translocase</keyword>
<dbReference type="RefSeq" id="WP_340272592.1">
    <property type="nucleotide sequence ID" value="NZ_JBAKIA010000001.1"/>
</dbReference>
<evidence type="ECO:0000256" key="2">
    <source>
        <dbReference type="ARBA" id="ARBA00004429"/>
    </source>
</evidence>
<keyword evidence="7" id="KW-0521">NADP</keyword>